<comment type="similarity">
    <text evidence="7">Belongs to the OMP decarboxylase family.</text>
</comment>
<dbReference type="NCBIfam" id="TIGR01740">
    <property type="entry name" value="pyrF"/>
    <property type="match status" value="1"/>
</dbReference>
<comment type="catalytic activity">
    <reaction evidence="6 7">
        <text>orotidine 5'-phosphate + H(+) = UMP + CO2</text>
        <dbReference type="Rhea" id="RHEA:11596"/>
        <dbReference type="ChEBI" id="CHEBI:15378"/>
        <dbReference type="ChEBI" id="CHEBI:16526"/>
        <dbReference type="ChEBI" id="CHEBI:57538"/>
        <dbReference type="ChEBI" id="CHEBI:57865"/>
        <dbReference type="EC" id="4.1.1.23"/>
    </reaction>
</comment>
<comment type="pathway">
    <text evidence="2 7">Pyrimidine metabolism; UMP biosynthesis via de novo pathway; UMP from orotate: step 2/2.</text>
</comment>
<dbReference type="Pfam" id="PF00215">
    <property type="entry name" value="OMPdecase"/>
    <property type="match status" value="1"/>
</dbReference>
<protein>
    <recommendedName>
        <fullName evidence="7">Orotidine 5'-phosphate decarboxylase</fullName>
        <ecNumber evidence="7">4.1.1.23</ecNumber>
    </recommendedName>
</protein>
<keyword evidence="3 7" id="KW-0210">Decarboxylase</keyword>
<dbReference type="SMART" id="SM00934">
    <property type="entry name" value="OMPdecase"/>
    <property type="match status" value="1"/>
</dbReference>
<evidence type="ECO:0000313" key="9">
    <source>
        <dbReference type="EMBL" id="QZA59301.1"/>
    </source>
</evidence>
<evidence type="ECO:0000313" key="10">
    <source>
        <dbReference type="Proteomes" id="UP000822862"/>
    </source>
</evidence>
<evidence type="ECO:0000256" key="7">
    <source>
        <dbReference type="RuleBase" id="RU000512"/>
    </source>
</evidence>
<dbReference type="SUPFAM" id="SSF51366">
    <property type="entry name" value="Ribulose-phoshate binding barrel"/>
    <property type="match status" value="1"/>
</dbReference>
<dbReference type="PANTHER" id="PTHR19278:SF9">
    <property type="entry name" value="URIDINE 5'-MONOPHOSPHATE SYNTHASE"/>
    <property type="match status" value="1"/>
</dbReference>
<proteinExistence type="inferred from homology"/>
<evidence type="ECO:0000256" key="1">
    <source>
        <dbReference type="ARBA" id="ARBA00002356"/>
    </source>
</evidence>
<dbReference type="InterPro" id="IPR001754">
    <property type="entry name" value="OMPdeCOase_dom"/>
</dbReference>
<reference evidence="9 10" key="1">
    <citation type="submission" date="2020-01" db="EMBL/GenBank/DDBJ databases">
        <authorList>
            <person name="Sixt B."/>
            <person name="Schulz F."/>
            <person name="Kostanjsek R."/>
            <person name="Koestlbacher S."/>
            <person name="Collingro A."/>
            <person name="Toenshoff E."/>
            <person name="Horn M."/>
        </authorList>
    </citation>
    <scope>NUCLEOTIDE SEQUENCE [LARGE SCALE GENOMIC DNA]</scope>
    <source>
        <strain evidence="9 10">15C</strain>
    </source>
</reference>
<accession>A0ABX8Z0U6</accession>
<dbReference type="InterPro" id="IPR013785">
    <property type="entry name" value="Aldolase_TIM"/>
</dbReference>
<keyword evidence="10" id="KW-1185">Reference proteome</keyword>
<dbReference type="EMBL" id="CP075585">
    <property type="protein sequence ID" value="QZA59301.1"/>
    <property type="molecule type" value="Genomic_DNA"/>
</dbReference>
<sequence length="258" mass="28928">MIREYSYEQRIAFCPNPVAKKLLNTCKEKQSNLCVAADFTSSEALITFAESVGSEICMLKTHIDILNDFHPNTTKKLQELSHKENFMIFEDRKFADIGNTVQLQYQGGPFKMIEWADLINAHSVVGPDIISALKNIGLSSNRALLLLAEMSSFGTLAKEEYTEATIKMAEQHEDFVIGFICLKKISNNPKWIYFTPGIQFANDKDLLGQTYQTPDSAIKSGSDIIIVGRGIYQAENPKQAANKYRKAGWSSYVFSLSS</sequence>
<dbReference type="Proteomes" id="UP000822862">
    <property type="component" value="Chromosome"/>
</dbReference>
<evidence type="ECO:0000256" key="4">
    <source>
        <dbReference type="ARBA" id="ARBA00022975"/>
    </source>
</evidence>
<dbReference type="PROSITE" id="PS00156">
    <property type="entry name" value="OMPDECASE"/>
    <property type="match status" value="1"/>
</dbReference>
<dbReference type="RefSeq" id="WP_194845195.1">
    <property type="nucleotide sequence ID" value="NZ_CP075585.1"/>
</dbReference>
<gene>
    <name evidence="9" type="ORF">RHAB15C_0001187</name>
</gene>
<dbReference type="InterPro" id="IPR018089">
    <property type="entry name" value="OMPdecase_AS"/>
</dbReference>
<dbReference type="PANTHER" id="PTHR19278">
    <property type="entry name" value="OROTATE PHOSPHORIBOSYLTRANSFERASE"/>
    <property type="match status" value="1"/>
</dbReference>
<keyword evidence="5 7" id="KW-0456">Lyase</keyword>
<evidence type="ECO:0000259" key="8">
    <source>
        <dbReference type="SMART" id="SM00934"/>
    </source>
</evidence>
<dbReference type="CDD" id="cd04725">
    <property type="entry name" value="OMP_decarboxylase_like"/>
    <property type="match status" value="1"/>
</dbReference>
<organism evidence="9 10">
    <name type="scientific">Candidatus Rhabdochlamydia porcellionis</name>
    <dbReference type="NCBI Taxonomy" id="225148"/>
    <lineage>
        <taxon>Bacteria</taxon>
        <taxon>Pseudomonadati</taxon>
        <taxon>Chlamydiota</taxon>
        <taxon>Chlamydiia</taxon>
        <taxon>Parachlamydiales</taxon>
        <taxon>Candidatus Rhabdochlamydiaceae</taxon>
        <taxon>Candidatus Rhabdochlamydia</taxon>
    </lineage>
</organism>
<dbReference type="InterPro" id="IPR011060">
    <property type="entry name" value="RibuloseP-bd_barrel"/>
</dbReference>
<dbReference type="InterPro" id="IPR014732">
    <property type="entry name" value="OMPdecase"/>
</dbReference>
<name>A0ABX8Z0U6_9BACT</name>
<evidence type="ECO:0000256" key="2">
    <source>
        <dbReference type="ARBA" id="ARBA00004861"/>
    </source>
</evidence>
<dbReference type="Gene3D" id="3.20.20.70">
    <property type="entry name" value="Aldolase class I"/>
    <property type="match status" value="1"/>
</dbReference>
<dbReference type="GO" id="GO:0004590">
    <property type="term" value="F:orotidine-5'-phosphate decarboxylase activity"/>
    <property type="evidence" value="ECO:0007669"/>
    <property type="project" value="UniProtKB-EC"/>
</dbReference>
<evidence type="ECO:0000256" key="5">
    <source>
        <dbReference type="ARBA" id="ARBA00023239"/>
    </source>
</evidence>
<dbReference type="EC" id="4.1.1.23" evidence="7"/>
<reference evidence="9 10" key="2">
    <citation type="submission" date="2021-05" db="EMBL/GenBank/DDBJ databases">
        <title>Ecology and evolution of chlamydial symbionts of arthropods.</title>
        <authorList>
            <person name="Halter T."/>
            <person name="Sixt B.S."/>
            <person name="Toenshoff E.R."/>
            <person name="Koestlbacher S."/>
            <person name="Schulz F."/>
            <person name="Kostanjsek R."/>
            <person name="Collingro A."/>
            <person name="Hendrickx F."/>
            <person name="Horn M."/>
        </authorList>
    </citation>
    <scope>NUCLEOTIDE SEQUENCE [LARGE SCALE GENOMIC DNA]</scope>
    <source>
        <strain evidence="9 10">15C</strain>
    </source>
</reference>
<evidence type="ECO:0000256" key="3">
    <source>
        <dbReference type="ARBA" id="ARBA00022793"/>
    </source>
</evidence>
<evidence type="ECO:0000256" key="6">
    <source>
        <dbReference type="ARBA" id="ARBA00049157"/>
    </source>
</evidence>
<keyword evidence="4 7" id="KW-0665">Pyrimidine biosynthesis</keyword>
<feature type="domain" description="Orotidine 5'-phosphate decarboxylase" evidence="8">
    <location>
        <begin position="32"/>
        <end position="244"/>
    </location>
</feature>
<comment type="function">
    <text evidence="1">Catalyzes the decarboxylation of orotidine 5'-monophosphate (OMP) to uridine 5'-monophosphate (UMP).</text>
</comment>